<keyword evidence="6" id="KW-1185">Reference proteome</keyword>
<protein>
    <recommendedName>
        <fullName evidence="2 3">Single-stranded DNA-binding protein</fullName>
        <shortName evidence="2">SSB</shortName>
    </recommendedName>
</protein>
<sequence length="171" mass="18280">MSRDFNKAILLGRLARDPDVRFTPNKQKTARITLCCGKQWKNKVTGEMQSHTDFITVTAWSGTAEILEKYTKKGSQILVEGHIATRDYDDAKTGQHKWVFEVVADSIVLLSGGQQGVSAGGGGGYSSAPQGDGGNVKSDAADAAGGSYFDDDFPLDFSDIESGAGDPEIPF</sequence>
<dbReference type="Pfam" id="PF00436">
    <property type="entry name" value="SSB"/>
    <property type="match status" value="1"/>
</dbReference>
<evidence type="ECO:0000256" key="4">
    <source>
        <dbReference type="SAM" id="MobiDB-lite"/>
    </source>
</evidence>
<dbReference type="PANTHER" id="PTHR10302:SF27">
    <property type="entry name" value="SINGLE-STRANDED DNA-BINDING PROTEIN"/>
    <property type="match status" value="1"/>
</dbReference>
<comment type="caution">
    <text evidence="5">The sequence shown here is derived from an EMBL/GenBank/DDBJ whole genome shotgun (WGS) entry which is preliminary data.</text>
</comment>
<dbReference type="eggNOG" id="COG0629">
    <property type="taxonomic scope" value="Bacteria"/>
</dbReference>
<dbReference type="InterPro" id="IPR011344">
    <property type="entry name" value="ssDNA-bd"/>
</dbReference>
<dbReference type="OrthoDB" id="9809878at2"/>
<proteinExistence type="inferred from homology"/>
<dbReference type="GeneID" id="90984004"/>
<dbReference type="NCBIfam" id="TIGR00621">
    <property type="entry name" value="ssb"/>
    <property type="match status" value="1"/>
</dbReference>
<dbReference type="RefSeq" id="WP_037977016.1">
    <property type="nucleotide sequence ID" value="NZ_JAXDSK010000062.1"/>
</dbReference>
<evidence type="ECO:0000313" key="6">
    <source>
        <dbReference type="Proteomes" id="UP000027665"/>
    </source>
</evidence>
<name>A0A073IMY4_9BACT</name>
<evidence type="ECO:0000256" key="3">
    <source>
        <dbReference type="RuleBase" id="RU000524"/>
    </source>
</evidence>
<reference evidence="5 6" key="1">
    <citation type="submission" date="2014-04" db="EMBL/GenBank/DDBJ databases">
        <title>Draft Genome Sequence of Synergistes jonesii.</title>
        <authorList>
            <person name="Coil D.A."/>
            <person name="Eisen J.A."/>
            <person name="Holland-Moritz H.E."/>
        </authorList>
    </citation>
    <scope>NUCLEOTIDE SEQUENCE [LARGE SCALE GENOMIC DNA]</scope>
    <source>
        <strain evidence="5 6">78-1</strain>
    </source>
</reference>
<dbReference type="STRING" id="2754.EH55_07015"/>
<evidence type="ECO:0000313" key="5">
    <source>
        <dbReference type="EMBL" id="KEJ91718.1"/>
    </source>
</evidence>
<evidence type="ECO:0000256" key="1">
    <source>
        <dbReference type="ARBA" id="ARBA00023125"/>
    </source>
</evidence>
<feature type="region of interest" description="Disordered" evidence="4">
    <location>
        <begin position="119"/>
        <end position="143"/>
    </location>
</feature>
<comment type="subunit">
    <text evidence="2">Homotetramer.</text>
</comment>
<dbReference type="Gene3D" id="2.40.50.140">
    <property type="entry name" value="Nucleic acid-binding proteins"/>
    <property type="match status" value="1"/>
</dbReference>
<dbReference type="GO" id="GO:0003697">
    <property type="term" value="F:single-stranded DNA binding"/>
    <property type="evidence" value="ECO:0007669"/>
    <property type="project" value="UniProtKB-UniRule"/>
</dbReference>
<accession>A0A073IMY4</accession>
<dbReference type="HAMAP" id="MF_00984">
    <property type="entry name" value="SSB"/>
    <property type="match status" value="1"/>
</dbReference>
<dbReference type="SUPFAM" id="SSF50249">
    <property type="entry name" value="Nucleic acid-binding proteins"/>
    <property type="match status" value="1"/>
</dbReference>
<dbReference type="PANTHER" id="PTHR10302">
    <property type="entry name" value="SINGLE-STRANDED DNA-BINDING PROTEIN"/>
    <property type="match status" value="1"/>
</dbReference>
<dbReference type="Proteomes" id="UP000027665">
    <property type="component" value="Unassembled WGS sequence"/>
</dbReference>
<comment type="caution">
    <text evidence="2">Lacks conserved residue(s) required for the propagation of feature annotation.</text>
</comment>
<evidence type="ECO:0000256" key="2">
    <source>
        <dbReference type="HAMAP-Rule" id="MF_00984"/>
    </source>
</evidence>
<dbReference type="CDD" id="cd04496">
    <property type="entry name" value="SSB_OBF"/>
    <property type="match status" value="1"/>
</dbReference>
<gene>
    <name evidence="5" type="ORF">EH55_07015</name>
</gene>
<keyword evidence="1 2" id="KW-0238">DNA-binding</keyword>
<dbReference type="EMBL" id="JMKI01000037">
    <property type="protein sequence ID" value="KEJ91718.1"/>
    <property type="molecule type" value="Genomic_DNA"/>
</dbReference>
<organism evidence="5 6">
    <name type="scientific">Synergistes jonesii</name>
    <dbReference type="NCBI Taxonomy" id="2754"/>
    <lineage>
        <taxon>Bacteria</taxon>
        <taxon>Thermotogati</taxon>
        <taxon>Synergistota</taxon>
        <taxon>Synergistia</taxon>
        <taxon>Synergistales</taxon>
        <taxon>Synergistaceae</taxon>
        <taxon>Synergistes</taxon>
    </lineage>
</organism>
<dbReference type="GO" id="GO:0009295">
    <property type="term" value="C:nucleoid"/>
    <property type="evidence" value="ECO:0007669"/>
    <property type="project" value="TreeGrafter"/>
</dbReference>
<dbReference type="InterPro" id="IPR012340">
    <property type="entry name" value="NA-bd_OB-fold"/>
</dbReference>
<dbReference type="AlphaFoldDB" id="A0A073IMY4"/>
<dbReference type="PROSITE" id="PS50935">
    <property type="entry name" value="SSB"/>
    <property type="match status" value="1"/>
</dbReference>
<dbReference type="GO" id="GO:0006260">
    <property type="term" value="P:DNA replication"/>
    <property type="evidence" value="ECO:0007669"/>
    <property type="project" value="InterPro"/>
</dbReference>
<dbReference type="InterPro" id="IPR000424">
    <property type="entry name" value="Primosome_PriB/ssb"/>
</dbReference>